<dbReference type="EMBL" id="JAPMLT010000014">
    <property type="protein sequence ID" value="MCX7571974.1"/>
    <property type="molecule type" value="Genomic_DNA"/>
</dbReference>
<dbReference type="SUPFAM" id="SSF53448">
    <property type="entry name" value="Nucleotide-diphospho-sugar transferases"/>
    <property type="match status" value="1"/>
</dbReference>
<gene>
    <name evidence="2" type="ORF">OS242_18715</name>
</gene>
<dbReference type="RefSeq" id="WP_267153218.1">
    <property type="nucleotide sequence ID" value="NZ_JAPMLT010000014.1"/>
</dbReference>
<evidence type="ECO:0000313" key="2">
    <source>
        <dbReference type="EMBL" id="MCX7571974.1"/>
    </source>
</evidence>
<accession>A0ABT3X510</accession>
<comment type="caution">
    <text evidence="2">The sequence shown here is derived from an EMBL/GenBank/DDBJ whole genome shotgun (WGS) entry which is preliminary data.</text>
</comment>
<dbReference type="InterPro" id="IPR029044">
    <property type="entry name" value="Nucleotide-diphossugar_trans"/>
</dbReference>
<evidence type="ECO:0000313" key="3">
    <source>
        <dbReference type="Proteomes" id="UP001208017"/>
    </source>
</evidence>
<dbReference type="Proteomes" id="UP001208017">
    <property type="component" value="Unassembled WGS sequence"/>
</dbReference>
<keyword evidence="3" id="KW-1185">Reference proteome</keyword>
<sequence length="232" mass="25811">MIDAIVMAGGRTDRLPLPYKADLTLGDRRMVDYVVAALQAVPEIGDVRVHRGTHKDLVPNLLDALTDVADDSRYVLVVSCDIPFLTPEAVQDFLGRCDGTADVYYPIISRDACERQFPDVRRTYARLREGTFTGGNLFLIRPGILPPLSVRLERLFALRKSPLRLSKELGYGVIGRFLLSALFRTLSVHALEARVGRIAGLRAKAVISDYPEIGTDIDKESDLILARRVHLL</sequence>
<protein>
    <recommendedName>
        <fullName evidence="1">MobA-like NTP transferase domain-containing protein</fullName>
    </recommendedName>
</protein>
<organism evidence="2 3">
    <name type="scientific">Tumebacillus lacus</name>
    <dbReference type="NCBI Taxonomy" id="2995335"/>
    <lineage>
        <taxon>Bacteria</taxon>
        <taxon>Bacillati</taxon>
        <taxon>Bacillota</taxon>
        <taxon>Bacilli</taxon>
        <taxon>Bacillales</taxon>
        <taxon>Alicyclobacillaceae</taxon>
        <taxon>Tumebacillus</taxon>
    </lineage>
</organism>
<dbReference type="Pfam" id="PF12804">
    <property type="entry name" value="NTP_transf_3"/>
    <property type="match status" value="1"/>
</dbReference>
<reference evidence="2 3" key="1">
    <citation type="submission" date="2022-11" db="EMBL/GenBank/DDBJ databases">
        <title>Study of microbial diversity in lake waters.</title>
        <authorList>
            <person name="Zhang J."/>
        </authorList>
    </citation>
    <scope>NUCLEOTIDE SEQUENCE [LARGE SCALE GENOMIC DNA]</scope>
    <source>
        <strain evidence="2 3">DT12</strain>
    </source>
</reference>
<name>A0ABT3X510_9BACL</name>
<feature type="domain" description="MobA-like NTP transferase" evidence="1">
    <location>
        <begin position="4"/>
        <end position="110"/>
    </location>
</feature>
<dbReference type="InterPro" id="IPR025877">
    <property type="entry name" value="MobA-like_NTP_Trfase"/>
</dbReference>
<evidence type="ECO:0000259" key="1">
    <source>
        <dbReference type="Pfam" id="PF12804"/>
    </source>
</evidence>
<dbReference type="Gene3D" id="3.90.550.10">
    <property type="entry name" value="Spore Coat Polysaccharide Biosynthesis Protein SpsA, Chain A"/>
    <property type="match status" value="1"/>
</dbReference>
<proteinExistence type="predicted"/>